<evidence type="ECO:0000313" key="2">
    <source>
        <dbReference type="Proteomes" id="UP000619457"/>
    </source>
</evidence>
<sequence>MKTSNKVIFGFLLAAIMVQTTLMVIAHNVSQDRPPVAATILQEVELTDSFTTLHLHINGHVNITESQKNQLVIKTYDENASKNYQIDIKNDTCFVYSEAKEYVTLDINTNKMRQLIIDQASSLDIRGKYDSLWVHNHKSRLSIQHKDTRINFLQLTATERSNNNLQNIGALDLSLDHSSLNGSNINNLTSDIRNNSDLNIEGLPNINGLKKDDNSKINFH</sequence>
<gene>
    <name evidence="1" type="ORF">GCM10007049_25220</name>
</gene>
<comment type="caution">
    <text evidence="1">The sequence shown here is derived from an EMBL/GenBank/DDBJ whole genome shotgun (WGS) entry which is preliminary data.</text>
</comment>
<dbReference type="EMBL" id="BMWX01000004">
    <property type="protein sequence ID" value="GGZ31182.1"/>
    <property type="molecule type" value="Genomic_DNA"/>
</dbReference>
<accession>A0A918US29</accession>
<dbReference type="Proteomes" id="UP000619457">
    <property type="component" value="Unassembled WGS sequence"/>
</dbReference>
<organism evidence="1 2">
    <name type="scientific">Echinicola pacifica</name>
    <dbReference type="NCBI Taxonomy" id="346377"/>
    <lineage>
        <taxon>Bacteria</taxon>
        <taxon>Pseudomonadati</taxon>
        <taxon>Bacteroidota</taxon>
        <taxon>Cytophagia</taxon>
        <taxon>Cytophagales</taxon>
        <taxon>Cyclobacteriaceae</taxon>
        <taxon>Echinicola</taxon>
    </lineage>
</organism>
<dbReference type="Gene3D" id="2.160.20.120">
    <property type="match status" value="1"/>
</dbReference>
<dbReference type="AlphaFoldDB" id="A0A918US29"/>
<proteinExistence type="predicted"/>
<keyword evidence="2" id="KW-1185">Reference proteome</keyword>
<dbReference type="RefSeq" id="WP_018474727.1">
    <property type="nucleotide sequence ID" value="NZ_BMWX01000004.1"/>
</dbReference>
<protein>
    <submittedName>
        <fullName evidence="1">Uncharacterized protein</fullName>
    </submittedName>
</protein>
<reference evidence="1" key="1">
    <citation type="journal article" date="2014" name="Int. J. Syst. Evol. Microbiol.">
        <title>Complete genome sequence of Corynebacterium casei LMG S-19264T (=DSM 44701T), isolated from a smear-ripened cheese.</title>
        <authorList>
            <consortium name="US DOE Joint Genome Institute (JGI-PGF)"/>
            <person name="Walter F."/>
            <person name="Albersmeier A."/>
            <person name="Kalinowski J."/>
            <person name="Ruckert C."/>
        </authorList>
    </citation>
    <scope>NUCLEOTIDE SEQUENCE</scope>
    <source>
        <strain evidence="1">KCTC 12368</strain>
    </source>
</reference>
<reference evidence="1" key="2">
    <citation type="submission" date="2020-09" db="EMBL/GenBank/DDBJ databases">
        <authorList>
            <person name="Sun Q."/>
            <person name="Kim S."/>
        </authorList>
    </citation>
    <scope>NUCLEOTIDE SEQUENCE</scope>
    <source>
        <strain evidence="1">KCTC 12368</strain>
    </source>
</reference>
<evidence type="ECO:0000313" key="1">
    <source>
        <dbReference type="EMBL" id="GGZ31182.1"/>
    </source>
</evidence>
<name>A0A918US29_9BACT</name>